<comment type="similarity">
    <text evidence="3">Belongs to the ribose 5-phosphate isomerase family.</text>
</comment>
<dbReference type="InterPro" id="IPR050262">
    <property type="entry name" value="Ribose-5P_isomerase"/>
</dbReference>
<accession>A0A5N5JNG7</accession>
<dbReference type="SUPFAM" id="SSF100950">
    <property type="entry name" value="NagB/RpiA/CoA transferase-like"/>
    <property type="match status" value="1"/>
</dbReference>
<dbReference type="GO" id="GO:0004751">
    <property type="term" value="F:ribose-5-phosphate isomerase activity"/>
    <property type="evidence" value="ECO:0007669"/>
    <property type="project" value="UniProtKB-EC"/>
</dbReference>
<dbReference type="EC" id="5.3.1.6" evidence="4"/>
<evidence type="ECO:0000313" key="7">
    <source>
        <dbReference type="Proteomes" id="UP000326939"/>
    </source>
</evidence>
<proteinExistence type="inferred from homology"/>
<dbReference type="SUPFAM" id="SSF75445">
    <property type="entry name" value="D-ribose-5-phosphate isomerase (RpiA), lid domain"/>
    <property type="match status" value="1"/>
</dbReference>
<evidence type="ECO:0000313" key="6">
    <source>
        <dbReference type="EMBL" id="KAB5520216.1"/>
    </source>
</evidence>
<dbReference type="InterPro" id="IPR037171">
    <property type="entry name" value="NagB/RpiA_transferase-like"/>
</dbReference>
<dbReference type="FunFam" id="3.40.50.1360:FF:000001">
    <property type="entry name" value="Ribose-5-phosphate isomerase A"/>
    <property type="match status" value="1"/>
</dbReference>
<dbReference type="NCBIfam" id="TIGR00021">
    <property type="entry name" value="rpiA"/>
    <property type="match status" value="1"/>
</dbReference>
<dbReference type="GO" id="GO:0009052">
    <property type="term" value="P:pentose-phosphate shunt, non-oxidative branch"/>
    <property type="evidence" value="ECO:0007669"/>
    <property type="project" value="InterPro"/>
</dbReference>
<evidence type="ECO:0000256" key="4">
    <source>
        <dbReference type="ARBA" id="ARBA00011959"/>
    </source>
</evidence>
<dbReference type="UniPathway" id="UPA00115">
    <property type="reaction ID" value="UER00412"/>
</dbReference>
<sequence>MAIPYPHFNPVTSEKPAMEVLSSSPVVLTQDELKRIAAYRAVEMVESGMVVGLGTGSTAKHAVDRIAELLHKGKLKKIIGIPTSTKTHEQALSLGIPLSDLDSHPVLDIAIDGADEVDPNLNLVKGRGGSLLREKMVEGVCKKFVVIVDESKLVKYIGGSGLAMPVEIVPFCWKFTAKRLQELFEYAGCVAKLRTFASANEMENGGLPSVTDNGNYVVDLYFTRDIGDLKAASDAILRLAGVVEHGMFLDMATTVIVAGDRGGRCLVSLASDYMIREDDSPRILISSPSRRLESWNGSIAVELISIPISIAIEAKRKDGQYVTAAIAL</sequence>
<name>A0A5N5JNG7_9ROSI</name>
<dbReference type="Proteomes" id="UP000326939">
    <property type="component" value="Chromosome 16"/>
</dbReference>
<comment type="caution">
    <text evidence="6">The sequence shown here is derived from an EMBL/GenBank/DDBJ whole genome shotgun (WGS) entry which is preliminary data.</text>
</comment>
<dbReference type="NCBIfam" id="NF001924">
    <property type="entry name" value="PRK00702.1"/>
    <property type="match status" value="1"/>
</dbReference>
<reference evidence="7" key="1">
    <citation type="journal article" date="2019" name="Gigascience">
        <title>De novo genome assembly of the endangered Acer yangbiense, a plant species with extremely small populations endemic to Yunnan Province, China.</title>
        <authorList>
            <person name="Yang J."/>
            <person name="Wariss H.M."/>
            <person name="Tao L."/>
            <person name="Zhang R."/>
            <person name="Yun Q."/>
            <person name="Hollingsworth P."/>
            <person name="Dao Z."/>
            <person name="Luo G."/>
            <person name="Guo H."/>
            <person name="Ma Y."/>
            <person name="Sun W."/>
        </authorList>
    </citation>
    <scope>NUCLEOTIDE SEQUENCE [LARGE SCALE GENOMIC DNA]</scope>
    <source>
        <strain evidence="7">cv. br00</strain>
    </source>
</reference>
<gene>
    <name evidence="6" type="ORF">DKX38_024535</name>
</gene>
<protein>
    <recommendedName>
        <fullName evidence="4">ribose-5-phosphate isomerase</fullName>
        <ecNumber evidence="4">5.3.1.6</ecNumber>
    </recommendedName>
</protein>
<comment type="catalytic activity">
    <reaction evidence="1">
        <text>aldehydo-D-ribose 5-phosphate = D-ribulose 5-phosphate</text>
        <dbReference type="Rhea" id="RHEA:14657"/>
        <dbReference type="ChEBI" id="CHEBI:58121"/>
        <dbReference type="ChEBI" id="CHEBI:58273"/>
        <dbReference type="EC" id="5.3.1.6"/>
    </reaction>
</comment>
<organism evidence="6 7">
    <name type="scientific">Salix brachista</name>
    <dbReference type="NCBI Taxonomy" id="2182728"/>
    <lineage>
        <taxon>Eukaryota</taxon>
        <taxon>Viridiplantae</taxon>
        <taxon>Streptophyta</taxon>
        <taxon>Embryophyta</taxon>
        <taxon>Tracheophyta</taxon>
        <taxon>Spermatophyta</taxon>
        <taxon>Magnoliopsida</taxon>
        <taxon>eudicotyledons</taxon>
        <taxon>Gunneridae</taxon>
        <taxon>Pentapetalae</taxon>
        <taxon>rosids</taxon>
        <taxon>fabids</taxon>
        <taxon>Malpighiales</taxon>
        <taxon>Salicaceae</taxon>
        <taxon>Saliceae</taxon>
        <taxon>Salix</taxon>
    </lineage>
</organism>
<dbReference type="HAMAP" id="MF_00170">
    <property type="entry name" value="Rib_5P_isom_A"/>
    <property type="match status" value="1"/>
</dbReference>
<dbReference type="Gene3D" id="3.40.50.1360">
    <property type="match status" value="1"/>
</dbReference>
<dbReference type="Pfam" id="PF06026">
    <property type="entry name" value="Rib_5-P_isom_A"/>
    <property type="match status" value="1"/>
</dbReference>
<evidence type="ECO:0000256" key="3">
    <source>
        <dbReference type="ARBA" id="ARBA00008088"/>
    </source>
</evidence>
<evidence type="ECO:0000256" key="2">
    <source>
        <dbReference type="ARBA" id="ARBA00004988"/>
    </source>
</evidence>
<dbReference type="PANTHER" id="PTHR43748">
    <property type="entry name" value="RIBOSE-5-PHOSPHATE ISOMERASE 3, CHLOROPLASTIC-RELATED"/>
    <property type="match status" value="1"/>
</dbReference>
<dbReference type="AlphaFoldDB" id="A0A5N5JNG7"/>
<comment type="pathway">
    <text evidence="2">Carbohydrate degradation; pentose phosphate pathway; D-ribose 5-phosphate from D-ribulose 5-phosphate (non-oxidative stage): step 1/1.</text>
</comment>
<dbReference type="InterPro" id="IPR020672">
    <property type="entry name" value="Ribose5P_isomerase_typA_subgr"/>
</dbReference>
<dbReference type="Gene3D" id="3.30.70.260">
    <property type="match status" value="1"/>
</dbReference>
<dbReference type="EMBL" id="VDCV01000016">
    <property type="protein sequence ID" value="KAB5520216.1"/>
    <property type="molecule type" value="Genomic_DNA"/>
</dbReference>
<dbReference type="CDD" id="cd01398">
    <property type="entry name" value="RPI_A"/>
    <property type="match status" value="1"/>
</dbReference>
<evidence type="ECO:0000256" key="1">
    <source>
        <dbReference type="ARBA" id="ARBA00001713"/>
    </source>
</evidence>
<dbReference type="PANTHER" id="PTHR43748:SF2">
    <property type="entry name" value="RIBOSE-5-PHOSPHATE ISOMERASE 2-RELATED"/>
    <property type="match status" value="1"/>
</dbReference>
<dbReference type="InterPro" id="IPR004788">
    <property type="entry name" value="Ribose5P_isomerase_type_A"/>
</dbReference>
<evidence type="ECO:0000256" key="5">
    <source>
        <dbReference type="ARBA" id="ARBA00023235"/>
    </source>
</evidence>
<keyword evidence="5" id="KW-0413">Isomerase</keyword>
<keyword evidence="7" id="KW-1185">Reference proteome</keyword>